<dbReference type="Proteomes" id="UP000637578">
    <property type="component" value="Unassembled WGS sequence"/>
</dbReference>
<dbReference type="InterPro" id="IPR006311">
    <property type="entry name" value="TAT_signal"/>
</dbReference>
<feature type="domain" description="Calcineurin-like phosphoesterase" evidence="4">
    <location>
        <begin position="46"/>
        <end position="273"/>
    </location>
</feature>
<dbReference type="Pfam" id="PF00149">
    <property type="entry name" value="Metallophos"/>
    <property type="match status" value="1"/>
</dbReference>
<sequence length="352" mass="38875">MQQRRIERRKVLAGAVAMAALGALPRTAWAGPAVQKFPMPTGRDLTVLVTGDAGTGAEGQWAVMKAAKEICAREGVSLAVGLGDNIYEDGPESPDDDEFDTKFEQPNDGVDVPWLMVLGNHDCSGFIPGSGGQPSRGDHEVVYHSHSRRWWMPARYYSVPLPQKAAKPAVEFFALDTTPIASYVMQTDPYYYWNGPFMRQQKEWLNRALTESTATWKVVLAHHPFRNNGKHGNAGEYDGITAGDYASGKRLAEMYEEIVVGRADFILAGHDHTLQLLNTAPDLKGTEQVVCGAAAKHGDGSSKVTNKAFWQNFSSLGFMTMKIRDQQVVLDTYTVDQATATPNHAYRRVRQR</sequence>
<evidence type="ECO:0000256" key="1">
    <source>
        <dbReference type="ARBA" id="ARBA00022729"/>
    </source>
</evidence>
<proteinExistence type="predicted"/>
<dbReference type="AlphaFoldDB" id="A0A8J3CDN9"/>
<accession>A0A8J3CDN9</accession>
<keyword evidence="1 3" id="KW-0732">Signal</keyword>
<dbReference type="GO" id="GO:0016787">
    <property type="term" value="F:hydrolase activity"/>
    <property type="evidence" value="ECO:0007669"/>
    <property type="project" value="UniProtKB-KW"/>
</dbReference>
<name>A0A8J3CDN9_9PSEU</name>
<feature type="chain" id="PRO_5035269602" description="Calcineurin-like phosphoesterase domain-containing protein" evidence="3">
    <location>
        <begin position="31"/>
        <end position="352"/>
    </location>
</feature>
<organism evidence="5 6">
    <name type="scientific">Longimycelium tulufanense</name>
    <dbReference type="NCBI Taxonomy" id="907463"/>
    <lineage>
        <taxon>Bacteria</taxon>
        <taxon>Bacillati</taxon>
        <taxon>Actinomycetota</taxon>
        <taxon>Actinomycetes</taxon>
        <taxon>Pseudonocardiales</taxon>
        <taxon>Pseudonocardiaceae</taxon>
        <taxon>Longimycelium</taxon>
    </lineage>
</organism>
<dbReference type="InterPro" id="IPR029052">
    <property type="entry name" value="Metallo-depent_PP-like"/>
</dbReference>
<dbReference type="PANTHER" id="PTHR10161">
    <property type="entry name" value="TARTRATE-RESISTANT ACID PHOSPHATASE TYPE 5"/>
    <property type="match status" value="1"/>
</dbReference>
<evidence type="ECO:0000313" key="6">
    <source>
        <dbReference type="Proteomes" id="UP000637578"/>
    </source>
</evidence>
<gene>
    <name evidence="5" type="ORF">GCM10012275_14940</name>
</gene>
<dbReference type="Gene3D" id="3.60.21.10">
    <property type="match status" value="1"/>
</dbReference>
<dbReference type="EMBL" id="BMMK01000004">
    <property type="protein sequence ID" value="GGM44939.1"/>
    <property type="molecule type" value="Genomic_DNA"/>
</dbReference>
<reference evidence="5" key="1">
    <citation type="journal article" date="2014" name="Int. J. Syst. Evol. Microbiol.">
        <title>Complete genome sequence of Corynebacterium casei LMG S-19264T (=DSM 44701T), isolated from a smear-ripened cheese.</title>
        <authorList>
            <consortium name="US DOE Joint Genome Institute (JGI-PGF)"/>
            <person name="Walter F."/>
            <person name="Albersmeier A."/>
            <person name="Kalinowski J."/>
            <person name="Ruckert C."/>
        </authorList>
    </citation>
    <scope>NUCLEOTIDE SEQUENCE</scope>
    <source>
        <strain evidence="5">CGMCC 4.5737</strain>
    </source>
</reference>
<keyword evidence="6" id="KW-1185">Reference proteome</keyword>
<evidence type="ECO:0000256" key="2">
    <source>
        <dbReference type="ARBA" id="ARBA00022801"/>
    </source>
</evidence>
<comment type="caution">
    <text evidence="5">The sequence shown here is derived from an EMBL/GenBank/DDBJ whole genome shotgun (WGS) entry which is preliminary data.</text>
</comment>
<protein>
    <recommendedName>
        <fullName evidence="4">Calcineurin-like phosphoesterase domain-containing protein</fullName>
    </recommendedName>
</protein>
<feature type="signal peptide" evidence="3">
    <location>
        <begin position="1"/>
        <end position="30"/>
    </location>
</feature>
<dbReference type="RefSeq" id="WP_189055230.1">
    <property type="nucleotide sequence ID" value="NZ_BMMK01000004.1"/>
</dbReference>
<evidence type="ECO:0000256" key="3">
    <source>
        <dbReference type="SAM" id="SignalP"/>
    </source>
</evidence>
<reference evidence="5" key="2">
    <citation type="submission" date="2020-09" db="EMBL/GenBank/DDBJ databases">
        <authorList>
            <person name="Sun Q."/>
            <person name="Zhou Y."/>
        </authorList>
    </citation>
    <scope>NUCLEOTIDE SEQUENCE</scope>
    <source>
        <strain evidence="5">CGMCC 4.5737</strain>
    </source>
</reference>
<dbReference type="PANTHER" id="PTHR10161:SF14">
    <property type="entry name" value="TARTRATE-RESISTANT ACID PHOSPHATASE TYPE 5"/>
    <property type="match status" value="1"/>
</dbReference>
<dbReference type="PROSITE" id="PS51318">
    <property type="entry name" value="TAT"/>
    <property type="match status" value="1"/>
</dbReference>
<keyword evidence="2" id="KW-0378">Hydrolase</keyword>
<dbReference type="InterPro" id="IPR004843">
    <property type="entry name" value="Calcineurin-like_PHP"/>
</dbReference>
<dbReference type="SUPFAM" id="SSF56300">
    <property type="entry name" value="Metallo-dependent phosphatases"/>
    <property type="match status" value="1"/>
</dbReference>
<evidence type="ECO:0000259" key="4">
    <source>
        <dbReference type="Pfam" id="PF00149"/>
    </source>
</evidence>
<evidence type="ECO:0000313" key="5">
    <source>
        <dbReference type="EMBL" id="GGM44939.1"/>
    </source>
</evidence>
<dbReference type="InterPro" id="IPR051558">
    <property type="entry name" value="Metallophosphoesterase_PAP"/>
</dbReference>